<gene>
    <name evidence="4" type="ORF">D3Y59_02820</name>
</gene>
<dbReference type="Pfam" id="PF00850">
    <property type="entry name" value="Hist_deacetyl"/>
    <property type="match status" value="1"/>
</dbReference>
<dbReference type="PANTHER" id="PTHR10625">
    <property type="entry name" value="HISTONE DEACETYLASE HDAC1-RELATED"/>
    <property type="match status" value="1"/>
</dbReference>
<reference evidence="4 5" key="1">
    <citation type="submission" date="2018-09" db="EMBL/GenBank/DDBJ databases">
        <title>Hymenobacter medium sp. nov., isolated from R2A medium.</title>
        <authorList>
            <person name="Yingchao G."/>
        </authorList>
    </citation>
    <scope>NUCLEOTIDE SEQUENCE [LARGE SCALE GENOMIC DNA]</scope>
    <source>
        <strain evidence="5">sh-6</strain>
    </source>
</reference>
<protein>
    <submittedName>
        <fullName evidence="4">Histone deacetylase</fullName>
    </submittedName>
</protein>
<dbReference type="AlphaFoldDB" id="A0A3B7QW98"/>
<keyword evidence="2" id="KW-0378">Hydrolase</keyword>
<evidence type="ECO:0000259" key="3">
    <source>
        <dbReference type="Pfam" id="PF00850"/>
    </source>
</evidence>
<dbReference type="Proteomes" id="UP000262802">
    <property type="component" value="Chromosome"/>
</dbReference>
<sequence length="325" mass="35064">MPCLATSDRYTIALPQGHRFPIAKYELIREQLLWQGIAPPEDFYDPGLCAEEDVLRVHTAEYWHKVRDLQLSPAEVRRLGLPQSEQLVLRSLSSSAGTLQSALRALRDGVALNCAGGTHHAFANRGEGFCVLNDIAIGAAHLLHHGLARQVLVVDLDVHQGDGTAAIFRHEPRVFTFSMHAGANYPLRKEQSDLDVELPLGMGDAAYLGQLQAVLPGLIERVQPNFIFYQAGVDVLATDKLGKLALSPAGCRHRDEYVLGLCHTLGLPVAVSMGGGYSERIADIVDAHCNTFAVAYALWGAASCRPLPAASPSTAAADAHAPTRV</sequence>
<organism evidence="4 5">
    <name type="scientific">Hymenobacter oligotrophus</name>
    <dbReference type="NCBI Taxonomy" id="2319843"/>
    <lineage>
        <taxon>Bacteria</taxon>
        <taxon>Pseudomonadati</taxon>
        <taxon>Bacteroidota</taxon>
        <taxon>Cytophagia</taxon>
        <taxon>Cytophagales</taxon>
        <taxon>Hymenobacteraceae</taxon>
        <taxon>Hymenobacter</taxon>
    </lineage>
</organism>
<evidence type="ECO:0000313" key="4">
    <source>
        <dbReference type="EMBL" id="AYA36084.1"/>
    </source>
</evidence>
<dbReference type="InterPro" id="IPR000286">
    <property type="entry name" value="HDACs"/>
</dbReference>
<dbReference type="InterPro" id="IPR023696">
    <property type="entry name" value="Ureohydrolase_dom_sf"/>
</dbReference>
<feature type="domain" description="Histone deacetylase" evidence="3">
    <location>
        <begin position="18"/>
        <end position="290"/>
    </location>
</feature>
<dbReference type="CDD" id="cd09993">
    <property type="entry name" value="HDAC_classIV"/>
    <property type="match status" value="1"/>
</dbReference>
<dbReference type="InterPro" id="IPR044150">
    <property type="entry name" value="HDAC_classIV"/>
</dbReference>
<evidence type="ECO:0000256" key="1">
    <source>
        <dbReference type="ARBA" id="ARBA00005947"/>
    </source>
</evidence>
<dbReference type="InterPro" id="IPR023801">
    <property type="entry name" value="His_deacetylse_dom"/>
</dbReference>
<evidence type="ECO:0000256" key="2">
    <source>
        <dbReference type="ARBA" id="ARBA00022801"/>
    </source>
</evidence>
<comment type="similarity">
    <text evidence="1">Belongs to the histone deacetylase family.</text>
</comment>
<dbReference type="InterPro" id="IPR037138">
    <property type="entry name" value="His_deacetylse_dom_sf"/>
</dbReference>
<dbReference type="GO" id="GO:0004407">
    <property type="term" value="F:histone deacetylase activity"/>
    <property type="evidence" value="ECO:0007669"/>
    <property type="project" value="InterPro"/>
</dbReference>
<evidence type="ECO:0000313" key="5">
    <source>
        <dbReference type="Proteomes" id="UP000262802"/>
    </source>
</evidence>
<dbReference type="KEGG" id="hyh:D3Y59_02820"/>
<dbReference type="PRINTS" id="PR01270">
    <property type="entry name" value="HDASUPER"/>
</dbReference>
<dbReference type="SUPFAM" id="SSF52768">
    <property type="entry name" value="Arginase/deacetylase"/>
    <property type="match status" value="1"/>
</dbReference>
<dbReference type="RefSeq" id="WP_119443671.1">
    <property type="nucleotide sequence ID" value="NZ_CP032317.1"/>
</dbReference>
<accession>A0A3B7QW98</accession>
<keyword evidence="5" id="KW-1185">Reference proteome</keyword>
<dbReference type="PANTHER" id="PTHR10625:SF19">
    <property type="entry name" value="HISTONE DEACETYLASE 12"/>
    <property type="match status" value="1"/>
</dbReference>
<dbReference type="OrthoDB" id="9808367at2"/>
<dbReference type="Gene3D" id="3.40.800.20">
    <property type="entry name" value="Histone deacetylase domain"/>
    <property type="match status" value="1"/>
</dbReference>
<name>A0A3B7QW98_9BACT</name>
<dbReference type="EMBL" id="CP032317">
    <property type="protein sequence ID" value="AYA36084.1"/>
    <property type="molecule type" value="Genomic_DNA"/>
</dbReference>
<dbReference type="GO" id="GO:0040029">
    <property type="term" value="P:epigenetic regulation of gene expression"/>
    <property type="evidence" value="ECO:0007669"/>
    <property type="project" value="TreeGrafter"/>
</dbReference>
<proteinExistence type="inferred from homology"/>
<dbReference type="GO" id="GO:0016787">
    <property type="term" value="F:hydrolase activity"/>
    <property type="evidence" value="ECO:0007669"/>
    <property type="project" value="UniProtKB-KW"/>
</dbReference>